<dbReference type="EMBL" id="JANBUP010000303">
    <property type="protein sequence ID" value="KAJ2812050.1"/>
    <property type="molecule type" value="Genomic_DNA"/>
</dbReference>
<proteinExistence type="predicted"/>
<protein>
    <submittedName>
        <fullName evidence="1">Uncharacterized protein</fullName>
    </submittedName>
</protein>
<comment type="caution">
    <text evidence="1">The sequence shown here is derived from an EMBL/GenBank/DDBJ whole genome shotgun (WGS) entry which is preliminary data.</text>
</comment>
<reference evidence="1" key="1">
    <citation type="submission" date="2022-07" db="EMBL/GenBank/DDBJ databases">
        <title>Phylogenomic reconstructions and comparative analyses of Kickxellomycotina fungi.</title>
        <authorList>
            <person name="Reynolds N.K."/>
            <person name="Stajich J.E."/>
            <person name="Barry K."/>
            <person name="Grigoriev I.V."/>
            <person name="Crous P."/>
            <person name="Smith M.E."/>
        </authorList>
    </citation>
    <scope>NUCLEOTIDE SEQUENCE</scope>
    <source>
        <strain evidence="1">CBS 102833</strain>
    </source>
</reference>
<dbReference type="Proteomes" id="UP001140096">
    <property type="component" value="Unassembled WGS sequence"/>
</dbReference>
<gene>
    <name evidence="1" type="ORF">H4S07_001667</name>
</gene>
<keyword evidence="2" id="KW-1185">Reference proteome</keyword>
<feature type="non-terminal residue" evidence="1">
    <location>
        <position position="1"/>
    </location>
</feature>
<sequence>YPSYSNKYHLMMQQGQGQQQHSPAHSQTPTSQQQQTQLPRVDDYYYRGPGSMGEAQHQHNTGGFVPPQLDIKPGFVNAIPAAYWTPATPSDAAFSNTLPTANVFHGGDPAAAHMRPFDSMVPQHPGGGHPMGAHINGRCNSTIITSSKFMTAWTIRQPSSNSIISTTAMRSSISISSRNNISRTPRQRWADTLVEAKHTTTRSTALTGSMVLQLPVPTRKALD</sequence>
<accession>A0ACC1LML5</accession>
<evidence type="ECO:0000313" key="2">
    <source>
        <dbReference type="Proteomes" id="UP001140096"/>
    </source>
</evidence>
<name>A0ACC1LML5_9FUNG</name>
<evidence type="ECO:0000313" key="1">
    <source>
        <dbReference type="EMBL" id="KAJ2812050.1"/>
    </source>
</evidence>
<organism evidence="1 2">
    <name type="scientific">Coemansia furcata</name>
    <dbReference type="NCBI Taxonomy" id="417177"/>
    <lineage>
        <taxon>Eukaryota</taxon>
        <taxon>Fungi</taxon>
        <taxon>Fungi incertae sedis</taxon>
        <taxon>Zoopagomycota</taxon>
        <taxon>Kickxellomycotina</taxon>
        <taxon>Kickxellomycetes</taxon>
        <taxon>Kickxellales</taxon>
        <taxon>Kickxellaceae</taxon>
        <taxon>Coemansia</taxon>
    </lineage>
</organism>